<evidence type="ECO:0000313" key="2">
    <source>
        <dbReference type="EMBL" id="GJN36250.1"/>
    </source>
</evidence>
<organism evidence="2 3">
    <name type="scientific">Eleusine coracana subsp. coracana</name>
    <dbReference type="NCBI Taxonomy" id="191504"/>
    <lineage>
        <taxon>Eukaryota</taxon>
        <taxon>Viridiplantae</taxon>
        <taxon>Streptophyta</taxon>
        <taxon>Embryophyta</taxon>
        <taxon>Tracheophyta</taxon>
        <taxon>Spermatophyta</taxon>
        <taxon>Magnoliopsida</taxon>
        <taxon>Liliopsida</taxon>
        <taxon>Poales</taxon>
        <taxon>Poaceae</taxon>
        <taxon>PACMAD clade</taxon>
        <taxon>Chloridoideae</taxon>
        <taxon>Cynodonteae</taxon>
        <taxon>Eleusininae</taxon>
        <taxon>Eleusine</taxon>
    </lineage>
</organism>
<dbReference type="Proteomes" id="UP001054889">
    <property type="component" value="Unassembled WGS sequence"/>
</dbReference>
<keyword evidence="3" id="KW-1185">Reference proteome</keyword>
<comment type="caution">
    <text evidence="2">The sequence shown here is derived from an EMBL/GenBank/DDBJ whole genome shotgun (WGS) entry which is preliminary data.</text>
</comment>
<sequence>MVVLHVNSTAHASSPSPLESEREETEFLYECAAVADVAAALGALAGLQARILSLCRQLRERCADAGAAGELERALDKAEAYASKAKRH</sequence>
<dbReference type="EMBL" id="BQKI01000088">
    <property type="protein sequence ID" value="GJN36250.1"/>
    <property type="molecule type" value="Genomic_DNA"/>
</dbReference>
<evidence type="ECO:0000256" key="1">
    <source>
        <dbReference type="SAM" id="MobiDB-lite"/>
    </source>
</evidence>
<reference evidence="2" key="1">
    <citation type="journal article" date="2018" name="DNA Res.">
        <title>Multiple hybrid de novo genome assembly of finger millet, an orphan allotetraploid crop.</title>
        <authorList>
            <person name="Hatakeyama M."/>
            <person name="Aluri S."/>
            <person name="Balachadran M.T."/>
            <person name="Sivarajan S.R."/>
            <person name="Patrignani A."/>
            <person name="Gruter S."/>
            <person name="Poveda L."/>
            <person name="Shimizu-Inatsugi R."/>
            <person name="Baeten J."/>
            <person name="Francoijs K.J."/>
            <person name="Nataraja K.N."/>
            <person name="Reddy Y.A.N."/>
            <person name="Phadnis S."/>
            <person name="Ravikumar R.L."/>
            <person name="Schlapbach R."/>
            <person name="Sreeman S.M."/>
            <person name="Shimizu K.K."/>
        </authorList>
    </citation>
    <scope>NUCLEOTIDE SEQUENCE</scope>
</reference>
<protein>
    <submittedName>
        <fullName evidence="2">Uncharacterized protein</fullName>
    </submittedName>
</protein>
<evidence type="ECO:0000313" key="3">
    <source>
        <dbReference type="Proteomes" id="UP001054889"/>
    </source>
</evidence>
<gene>
    <name evidence="2" type="primary">gb25093</name>
    <name evidence="2" type="ORF">PR202_gb25093</name>
</gene>
<reference evidence="2" key="2">
    <citation type="submission" date="2021-12" db="EMBL/GenBank/DDBJ databases">
        <title>Resequencing data analysis of finger millet.</title>
        <authorList>
            <person name="Hatakeyama M."/>
            <person name="Aluri S."/>
            <person name="Balachadran M.T."/>
            <person name="Sivarajan S.R."/>
            <person name="Poveda L."/>
            <person name="Shimizu-Inatsugi R."/>
            <person name="Schlapbach R."/>
            <person name="Sreeman S.M."/>
            <person name="Shimizu K.K."/>
        </authorList>
    </citation>
    <scope>NUCLEOTIDE SEQUENCE</scope>
</reference>
<feature type="region of interest" description="Disordered" evidence="1">
    <location>
        <begin position="1"/>
        <end position="21"/>
    </location>
</feature>
<proteinExistence type="predicted"/>
<dbReference type="AlphaFoldDB" id="A0AAV5FP47"/>
<feature type="compositionally biased region" description="Polar residues" evidence="1">
    <location>
        <begin position="1"/>
        <end position="12"/>
    </location>
</feature>
<name>A0AAV5FP47_ELECO</name>
<accession>A0AAV5FP47</accession>